<dbReference type="CDD" id="cd07185">
    <property type="entry name" value="OmpA_C-like"/>
    <property type="match status" value="1"/>
</dbReference>
<dbReference type="EMBL" id="BAABBO010000007">
    <property type="protein sequence ID" value="GAA3954778.1"/>
    <property type="molecule type" value="Genomic_DNA"/>
</dbReference>
<gene>
    <name evidence="7" type="ORF">GCM10022278_11760</name>
</gene>
<dbReference type="PROSITE" id="PS51123">
    <property type="entry name" value="OMPA_2"/>
    <property type="match status" value="1"/>
</dbReference>
<evidence type="ECO:0000256" key="4">
    <source>
        <dbReference type="PROSITE-ProRule" id="PRU00473"/>
    </source>
</evidence>
<sequence>MPSARFFSSPSFRLSVLPEKLSLGFLWLVLGVSLVTAGCASQAVLDDAVIETQFPLVIELRDALREADSEELELLAPATHERATQAYEEAYRLAQRADDAAQNRARRGLTALSEAREQAAITADIFEDILRTRRRVIAAGAAEHATDNYRDSEAALIALSRMAEEGRVEQAKAGRQELIDLFEALELEALKTDTVARIEAAMAQAERDELEDYAPHTLKRARDEHTLALATLDADRSNKIKAENHAQRAVFHINRATGIKDIIQMFVTSDFSEEDKVLWYQGQLARLIEPMVHAPAFDEPNKVLIGALRTQVEQLVQDRNRLQLQLDEAERRFNDLVLEQQLVLEDVRAETEAERSAEQARAARFAFVQSLFDIDEAEVYRQDNDVLIRAQGFVFSPGDSEIAAVNFPLLNKVIESIRTFKDARIVVSGHTDSSGDDDSNMLLSQSRASKVAAFLSEVGGFESQRFTSVGYGEQRPIASNESSEGRAENRRVEVLIVNQ</sequence>
<accession>A0ABP7NWB1</accession>
<feature type="coiled-coil region" evidence="5">
    <location>
        <begin position="305"/>
        <end position="339"/>
    </location>
</feature>
<evidence type="ECO:0000256" key="5">
    <source>
        <dbReference type="SAM" id="Coils"/>
    </source>
</evidence>
<dbReference type="PANTHER" id="PTHR30329">
    <property type="entry name" value="STATOR ELEMENT OF FLAGELLAR MOTOR COMPLEX"/>
    <property type="match status" value="1"/>
</dbReference>
<proteinExistence type="predicted"/>
<keyword evidence="5" id="KW-0175">Coiled coil</keyword>
<comment type="caution">
    <text evidence="7">The sequence shown here is derived from an EMBL/GenBank/DDBJ whole genome shotgun (WGS) entry which is preliminary data.</text>
</comment>
<evidence type="ECO:0000313" key="8">
    <source>
        <dbReference type="Proteomes" id="UP001501337"/>
    </source>
</evidence>
<name>A0ABP7NWB1_9GAMM</name>
<organism evidence="7 8">
    <name type="scientific">Allohahella marinimesophila</name>
    <dbReference type="NCBI Taxonomy" id="1054972"/>
    <lineage>
        <taxon>Bacteria</taxon>
        <taxon>Pseudomonadati</taxon>
        <taxon>Pseudomonadota</taxon>
        <taxon>Gammaproteobacteria</taxon>
        <taxon>Oceanospirillales</taxon>
        <taxon>Hahellaceae</taxon>
        <taxon>Allohahella</taxon>
    </lineage>
</organism>
<dbReference type="InterPro" id="IPR036737">
    <property type="entry name" value="OmpA-like_sf"/>
</dbReference>
<dbReference type="PRINTS" id="PR01021">
    <property type="entry name" value="OMPADOMAIN"/>
</dbReference>
<dbReference type="SUPFAM" id="SSF103088">
    <property type="entry name" value="OmpA-like"/>
    <property type="match status" value="1"/>
</dbReference>
<dbReference type="InterPro" id="IPR006665">
    <property type="entry name" value="OmpA-like"/>
</dbReference>
<dbReference type="Pfam" id="PF00691">
    <property type="entry name" value="OmpA"/>
    <property type="match status" value="1"/>
</dbReference>
<evidence type="ECO:0000313" key="7">
    <source>
        <dbReference type="EMBL" id="GAA3954778.1"/>
    </source>
</evidence>
<comment type="subcellular location">
    <subcellularLocation>
        <location evidence="1">Cell outer membrane</location>
    </subcellularLocation>
</comment>
<dbReference type="Proteomes" id="UP001501337">
    <property type="component" value="Unassembled WGS sequence"/>
</dbReference>
<reference evidence="8" key="1">
    <citation type="journal article" date="2019" name="Int. J. Syst. Evol. Microbiol.">
        <title>The Global Catalogue of Microorganisms (GCM) 10K type strain sequencing project: providing services to taxonomists for standard genome sequencing and annotation.</title>
        <authorList>
            <consortium name="The Broad Institute Genomics Platform"/>
            <consortium name="The Broad Institute Genome Sequencing Center for Infectious Disease"/>
            <person name="Wu L."/>
            <person name="Ma J."/>
        </authorList>
    </citation>
    <scope>NUCLEOTIDE SEQUENCE [LARGE SCALE GENOMIC DNA]</scope>
    <source>
        <strain evidence="8">JCM 17555</strain>
    </source>
</reference>
<keyword evidence="3" id="KW-0998">Cell outer membrane</keyword>
<evidence type="ECO:0000259" key="6">
    <source>
        <dbReference type="PROSITE" id="PS51123"/>
    </source>
</evidence>
<dbReference type="InterPro" id="IPR050330">
    <property type="entry name" value="Bact_OuterMem_StrucFunc"/>
</dbReference>
<evidence type="ECO:0000256" key="1">
    <source>
        <dbReference type="ARBA" id="ARBA00004442"/>
    </source>
</evidence>
<dbReference type="Gene3D" id="3.30.1330.60">
    <property type="entry name" value="OmpA-like domain"/>
    <property type="match status" value="1"/>
</dbReference>
<evidence type="ECO:0000256" key="3">
    <source>
        <dbReference type="ARBA" id="ARBA00023237"/>
    </source>
</evidence>
<keyword evidence="8" id="KW-1185">Reference proteome</keyword>
<feature type="domain" description="OmpA-like" evidence="6">
    <location>
        <begin position="382"/>
        <end position="499"/>
    </location>
</feature>
<keyword evidence="2 4" id="KW-0472">Membrane</keyword>
<dbReference type="InterPro" id="IPR006664">
    <property type="entry name" value="OMP_bac"/>
</dbReference>
<protein>
    <recommendedName>
        <fullName evidence="6">OmpA-like domain-containing protein</fullName>
    </recommendedName>
</protein>
<dbReference type="PANTHER" id="PTHR30329:SF21">
    <property type="entry name" value="LIPOPROTEIN YIAD-RELATED"/>
    <property type="match status" value="1"/>
</dbReference>
<dbReference type="RefSeq" id="WP_344804275.1">
    <property type="nucleotide sequence ID" value="NZ_BAABBO010000007.1"/>
</dbReference>
<evidence type="ECO:0000256" key="2">
    <source>
        <dbReference type="ARBA" id="ARBA00023136"/>
    </source>
</evidence>